<organism evidence="2 3">
    <name type="scientific">Gimesia maris</name>
    <dbReference type="NCBI Taxonomy" id="122"/>
    <lineage>
        <taxon>Bacteria</taxon>
        <taxon>Pseudomonadati</taxon>
        <taxon>Planctomycetota</taxon>
        <taxon>Planctomycetia</taxon>
        <taxon>Planctomycetales</taxon>
        <taxon>Planctomycetaceae</taxon>
        <taxon>Gimesia</taxon>
    </lineage>
</organism>
<dbReference type="InterPro" id="IPR029063">
    <property type="entry name" value="SAM-dependent_MTases_sf"/>
</dbReference>
<dbReference type="SUPFAM" id="SSF53335">
    <property type="entry name" value="S-adenosyl-L-methionine-dependent methyltransferases"/>
    <property type="match status" value="1"/>
</dbReference>
<dbReference type="AlphaFoldDB" id="A0A3D3R4N6"/>
<dbReference type="EMBL" id="DQAY01000053">
    <property type="protein sequence ID" value="HCO23128.1"/>
    <property type="molecule type" value="Genomic_DNA"/>
</dbReference>
<evidence type="ECO:0000313" key="2">
    <source>
        <dbReference type="EMBL" id="HCO23128.1"/>
    </source>
</evidence>
<feature type="domain" description="Methyltransferase" evidence="1">
    <location>
        <begin position="42"/>
        <end position="134"/>
    </location>
</feature>
<proteinExistence type="predicted"/>
<dbReference type="Gene3D" id="3.40.50.150">
    <property type="entry name" value="Vaccinia Virus protein VP39"/>
    <property type="match status" value="1"/>
</dbReference>
<reference evidence="2 3" key="1">
    <citation type="journal article" date="2018" name="Nat. Biotechnol.">
        <title>A standardized bacterial taxonomy based on genome phylogeny substantially revises the tree of life.</title>
        <authorList>
            <person name="Parks D.H."/>
            <person name="Chuvochina M."/>
            <person name="Waite D.W."/>
            <person name="Rinke C."/>
            <person name="Skarshewski A."/>
            <person name="Chaumeil P.A."/>
            <person name="Hugenholtz P."/>
        </authorList>
    </citation>
    <scope>NUCLEOTIDE SEQUENCE [LARGE SCALE GENOMIC DNA]</scope>
    <source>
        <strain evidence="2">UBA9375</strain>
    </source>
</reference>
<dbReference type="RefSeq" id="WP_278440669.1">
    <property type="nucleotide sequence ID" value="NZ_CAXBMG010000012.1"/>
</dbReference>
<dbReference type="InterPro" id="IPR041698">
    <property type="entry name" value="Methyltransf_25"/>
</dbReference>
<comment type="caution">
    <text evidence="2">The sequence shown here is derived from an EMBL/GenBank/DDBJ whole genome shotgun (WGS) entry which is preliminary data.</text>
</comment>
<evidence type="ECO:0000313" key="3">
    <source>
        <dbReference type="Proteomes" id="UP000263642"/>
    </source>
</evidence>
<sequence>MNFNRVAPWFERLEKMVFRDQMQICRTEFLSDLPAIKKAALIGEGNGTFLVQFLEHCNCEEVHYIDSSKTMLDLAQKRLQKYVIPGSTRIEFYSLDLSLDAMPDQNYDLIVTNFFLDVFSDAMLKNVVTKITSACSRDAHWLYADFQITGNRFQRWRAFAWVKTMYLFFRFTAGIQTTSLADPSTLLDRNGFQVKWSTEFDNGLMRAELRQRK</sequence>
<protein>
    <recommendedName>
        <fullName evidence="1">Methyltransferase domain-containing protein</fullName>
    </recommendedName>
</protein>
<dbReference type="CDD" id="cd02440">
    <property type="entry name" value="AdoMet_MTases"/>
    <property type="match status" value="1"/>
</dbReference>
<dbReference type="Pfam" id="PF13649">
    <property type="entry name" value="Methyltransf_25"/>
    <property type="match status" value="1"/>
</dbReference>
<name>A0A3D3R4N6_9PLAN</name>
<accession>A0A3D3R4N6</accession>
<evidence type="ECO:0000259" key="1">
    <source>
        <dbReference type="Pfam" id="PF13649"/>
    </source>
</evidence>
<dbReference type="Proteomes" id="UP000263642">
    <property type="component" value="Unassembled WGS sequence"/>
</dbReference>
<gene>
    <name evidence="2" type="ORF">DIT97_08740</name>
</gene>